<sequence>MSIPSPPKQRSAGGRQWKLLDMVMVFLFAGVFIFFLLLFTPLGDSMAASGLKSLDSPLAMEIRPSGRQRLVKLIEKGQRVELCAPGLADYMPCQDPKRSSQISRERNRYRERHCPPENERLLCRIPSPRGYKVPVPWPDSLNKVWYSNMPYGKIAERKGHQGWMKKEGEYFIFPGGGTMFPEGAWQYIEKLEQYIPLSDGQIRTALDAGCGVASFGAYMLRKDVLTMSFAPRDSHKAQIQFALERGIPAFVAMLGTQKLPFPAFSYDLVHCSRCLIHFSAYNGSYMIEMDRLLRPGGFFVLSGPPVGWKKQEAEWQELQELIERMCYTQVAVENNIAIWQKALNHTCYVDREDEEPALCDTDHDPNAAWYSPLDKCLSRLPDSRPSDSRAGGKLPEWPKRLQETPRRFHKFGEASVFERDSRRWSQRVRHYKEVVLLKLGSPRYRNILDMNAGYGGFAAALYHDPVWVMNVVPVTAPNTLPVIFDRGLIGVLHDWCEAFSTYPRTYDFIHVSNMQSFTTQASTSCSLVDVMLEMDRILRPQGTILVRDTTKMVEKISKIAYALQWTTEVLTTEGGVLGKERLFVATKPFHT</sequence>
<evidence type="ECO:0000256" key="1">
    <source>
        <dbReference type="ARBA" id="ARBA00004606"/>
    </source>
</evidence>
<dbReference type="AlphaFoldDB" id="D8QN74"/>
<keyword evidence="6" id="KW-0812">Transmembrane</keyword>
<dbReference type="GO" id="GO:0008757">
    <property type="term" value="F:S-adenosylmethionine-dependent methyltransferase activity"/>
    <property type="evidence" value="ECO:0000318"/>
    <property type="project" value="GO_Central"/>
</dbReference>
<dbReference type="InParanoid" id="D8QN74"/>
<protein>
    <recommendedName>
        <fullName evidence="6">Methyltransferase</fullName>
        <ecNumber evidence="6">2.1.1.-</ecNumber>
    </recommendedName>
</protein>
<evidence type="ECO:0000313" key="8">
    <source>
        <dbReference type="Proteomes" id="UP000001514"/>
    </source>
</evidence>
<keyword evidence="6" id="KW-0808">Transferase</keyword>
<dbReference type="InterPro" id="IPR004159">
    <property type="entry name" value="Put_SAM_MeTrfase"/>
</dbReference>
<dbReference type="InterPro" id="IPR029063">
    <property type="entry name" value="SAM-dependent_MTases_sf"/>
</dbReference>
<dbReference type="Gene3D" id="3.40.50.150">
    <property type="entry name" value="Vaccinia Virus protein VP39"/>
    <property type="match status" value="1"/>
</dbReference>
<name>D8QN74_SELML</name>
<proteinExistence type="inferred from homology"/>
<keyword evidence="6" id="KW-0472">Membrane</keyword>
<gene>
    <name evidence="7" type="ORF">SELMODRAFT_74065</name>
</gene>
<dbReference type="HOGENOM" id="CLU_010485_2_2_1"/>
<dbReference type="Gramene" id="EFJ38708">
    <property type="protein sequence ID" value="EFJ38708"/>
    <property type="gene ID" value="SELMODRAFT_74065"/>
</dbReference>
<dbReference type="Pfam" id="PF03141">
    <property type="entry name" value="Methyltransf_29"/>
    <property type="match status" value="1"/>
</dbReference>
<dbReference type="FunCoup" id="D8QN74">
    <property type="interactions" value="2553"/>
</dbReference>
<keyword evidence="8" id="KW-1185">Reference proteome</keyword>
<dbReference type="GO" id="GO:0005737">
    <property type="term" value="C:cytoplasm"/>
    <property type="evidence" value="ECO:0000318"/>
    <property type="project" value="GO_Central"/>
</dbReference>
<dbReference type="SUPFAM" id="SSF53335">
    <property type="entry name" value="S-adenosyl-L-methionine-dependent methyltransferases"/>
    <property type="match status" value="2"/>
</dbReference>
<reference evidence="7 8" key="1">
    <citation type="journal article" date="2011" name="Science">
        <title>The Selaginella genome identifies genetic changes associated with the evolution of vascular plants.</title>
        <authorList>
            <person name="Banks J.A."/>
            <person name="Nishiyama T."/>
            <person name="Hasebe M."/>
            <person name="Bowman J.L."/>
            <person name="Gribskov M."/>
            <person name="dePamphilis C."/>
            <person name="Albert V.A."/>
            <person name="Aono N."/>
            <person name="Aoyama T."/>
            <person name="Ambrose B.A."/>
            <person name="Ashton N.W."/>
            <person name="Axtell M.J."/>
            <person name="Barker E."/>
            <person name="Barker M.S."/>
            <person name="Bennetzen J.L."/>
            <person name="Bonawitz N.D."/>
            <person name="Chapple C."/>
            <person name="Cheng C."/>
            <person name="Correa L.G."/>
            <person name="Dacre M."/>
            <person name="DeBarry J."/>
            <person name="Dreyer I."/>
            <person name="Elias M."/>
            <person name="Engstrom E.M."/>
            <person name="Estelle M."/>
            <person name="Feng L."/>
            <person name="Finet C."/>
            <person name="Floyd S.K."/>
            <person name="Frommer W.B."/>
            <person name="Fujita T."/>
            <person name="Gramzow L."/>
            <person name="Gutensohn M."/>
            <person name="Harholt J."/>
            <person name="Hattori M."/>
            <person name="Heyl A."/>
            <person name="Hirai T."/>
            <person name="Hiwatashi Y."/>
            <person name="Ishikawa M."/>
            <person name="Iwata M."/>
            <person name="Karol K.G."/>
            <person name="Koehler B."/>
            <person name="Kolukisaoglu U."/>
            <person name="Kubo M."/>
            <person name="Kurata T."/>
            <person name="Lalonde S."/>
            <person name="Li K."/>
            <person name="Li Y."/>
            <person name="Litt A."/>
            <person name="Lyons E."/>
            <person name="Manning G."/>
            <person name="Maruyama T."/>
            <person name="Michael T.P."/>
            <person name="Mikami K."/>
            <person name="Miyazaki S."/>
            <person name="Morinaga S."/>
            <person name="Murata T."/>
            <person name="Mueller-Roeber B."/>
            <person name="Nelson D.R."/>
            <person name="Obara M."/>
            <person name="Oguri Y."/>
            <person name="Olmstead R.G."/>
            <person name="Onodera N."/>
            <person name="Petersen B.L."/>
            <person name="Pils B."/>
            <person name="Prigge M."/>
            <person name="Rensing S.A."/>
            <person name="Riano-Pachon D.M."/>
            <person name="Roberts A.W."/>
            <person name="Sato Y."/>
            <person name="Scheller H.V."/>
            <person name="Schulz B."/>
            <person name="Schulz C."/>
            <person name="Shakirov E.V."/>
            <person name="Shibagaki N."/>
            <person name="Shinohara N."/>
            <person name="Shippen D.E."/>
            <person name="Soerensen I."/>
            <person name="Sotooka R."/>
            <person name="Sugimoto N."/>
            <person name="Sugita M."/>
            <person name="Sumikawa N."/>
            <person name="Tanurdzic M."/>
            <person name="Theissen G."/>
            <person name="Ulvskov P."/>
            <person name="Wakazuki S."/>
            <person name="Weng J.K."/>
            <person name="Willats W.W."/>
            <person name="Wipf D."/>
            <person name="Wolf P.G."/>
            <person name="Yang L."/>
            <person name="Zimmer A.D."/>
            <person name="Zhu Q."/>
            <person name="Mitros T."/>
            <person name="Hellsten U."/>
            <person name="Loque D."/>
            <person name="Otillar R."/>
            <person name="Salamov A."/>
            <person name="Schmutz J."/>
            <person name="Shapiro H."/>
            <person name="Lindquist E."/>
            <person name="Lucas S."/>
            <person name="Rokhsar D."/>
            <person name="Grigoriev I.V."/>
        </authorList>
    </citation>
    <scope>NUCLEOTIDE SEQUENCE [LARGE SCALE GENOMIC DNA]</scope>
</reference>
<evidence type="ECO:0000256" key="4">
    <source>
        <dbReference type="ARBA" id="ARBA00022968"/>
    </source>
</evidence>
<dbReference type="GO" id="GO:0016020">
    <property type="term" value="C:membrane"/>
    <property type="evidence" value="ECO:0007669"/>
    <property type="project" value="UniProtKB-SubCell"/>
</dbReference>
<keyword evidence="6" id="KW-1133">Transmembrane helix</keyword>
<dbReference type="PANTHER" id="PTHR10108">
    <property type="entry name" value="SAM-DEPENDENT METHYLTRANSFERASE"/>
    <property type="match status" value="1"/>
</dbReference>
<dbReference type="OMA" id="VATKNFW"/>
<dbReference type="KEGG" id="smo:SELMODRAFT_74065"/>
<dbReference type="STRING" id="88036.D8QN74"/>
<comment type="subcellular location">
    <subcellularLocation>
        <location evidence="5">Endomembrane system</location>
        <topology evidence="5">Single-pass membrane protein</topology>
    </subcellularLocation>
    <subcellularLocation>
        <location evidence="1 6">Membrane</location>
        <topology evidence="1 6">Single-pass type II membrane protein</topology>
    </subcellularLocation>
</comment>
<evidence type="ECO:0000256" key="3">
    <source>
        <dbReference type="ARBA" id="ARBA00022603"/>
    </source>
</evidence>
<evidence type="ECO:0000256" key="2">
    <source>
        <dbReference type="ARBA" id="ARBA00008361"/>
    </source>
</evidence>
<dbReference type="GO" id="GO:0032259">
    <property type="term" value="P:methylation"/>
    <property type="evidence" value="ECO:0007669"/>
    <property type="project" value="UniProtKB-KW"/>
</dbReference>
<accession>D8QN74</accession>
<feature type="transmembrane region" description="Helical" evidence="6">
    <location>
        <begin position="20"/>
        <end position="39"/>
    </location>
</feature>
<dbReference type="EMBL" id="GL377565">
    <property type="protein sequence ID" value="EFJ38708.1"/>
    <property type="molecule type" value="Genomic_DNA"/>
</dbReference>
<comment type="similarity">
    <text evidence="2 6">Belongs to the methyltransferase superfamily.</text>
</comment>
<keyword evidence="3 6" id="KW-0489">Methyltransferase</keyword>
<dbReference type="EC" id="2.1.1.-" evidence="6"/>
<keyword evidence="6" id="KW-0325">Glycoprotein</keyword>
<dbReference type="GO" id="GO:0012505">
    <property type="term" value="C:endomembrane system"/>
    <property type="evidence" value="ECO:0007669"/>
    <property type="project" value="UniProtKB-SubCell"/>
</dbReference>
<evidence type="ECO:0000313" key="7">
    <source>
        <dbReference type="EMBL" id="EFJ38708.1"/>
    </source>
</evidence>
<dbReference type="Proteomes" id="UP000001514">
    <property type="component" value="Unassembled WGS sequence"/>
</dbReference>
<evidence type="ECO:0000256" key="5">
    <source>
        <dbReference type="ARBA" id="ARBA00037847"/>
    </source>
</evidence>
<organism evidence="8">
    <name type="scientific">Selaginella moellendorffii</name>
    <name type="common">Spikemoss</name>
    <dbReference type="NCBI Taxonomy" id="88036"/>
    <lineage>
        <taxon>Eukaryota</taxon>
        <taxon>Viridiplantae</taxon>
        <taxon>Streptophyta</taxon>
        <taxon>Embryophyta</taxon>
        <taxon>Tracheophyta</taxon>
        <taxon>Lycopodiopsida</taxon>
        <taxon>Selaginellales</taxon>
        <taxon>Selaginellaceae</taxon>
        <taxon>Selaginella</taxon>
    </lineage>
</organism>
<dbReference type="PANTHER" id="PTHR10108:SF763">
    <property type="entry name" value="PECTIN METHYLTRANSFERASE QUA3-RELATED"/>
    <property type="match status" value="1"/>
</dbReference>
<dbReference type="eggNOG" id="ENOG502QU6Q">
    <property type="taxonomic scope" value="Eukaryota"/>
</dbReference>
<dbReference type="OrthoDB" id="2013972at2759"/>
<evidence type="ECO:0000256" key="6">
    <source>
        <dbReference type="RuleBase" id="RU366043"/>
    </source>
</evidence>
<keyword evidence="4 6" id="KW-0735">Signal-anchor</keyword>